<organism evidence="7 8">
    <name type="scientific">Candidatus Merdivicinus excrementipullorum</name>
    <dbReference type="NCBI Taxonomy" id="2840867"/>
    <lineage>
        <taxon>Bacteria</taxon>
        <taxon>Bacillati</taxon>
        <taxon>Bacillota</taxon>
        <taxon>Clostridia</taxon>
        <taxon>Eubacteriales</taxon>
        <taxon>Oscillospiraceae</taxon>
        <taxon>Oscillospiraceae incertae sedis</taxon>
        <taxon>Candidatus Merdivicinus</taxon>
    </lineage>
</organism>
<dbReference type="EC" id="2.1.1.72" evidence="1"/>
<dbReference type="Proteomes" id="UP000824002">
    <property type="component" value="Unassembled WGS sequence"/>
</dbReference>
<dbReference type="PANTHER" id="PTHR33841:SF1">
    <property type="entry name" value="DNA METHYLTRANSFERASE A"/>
    <property type="match status" value="1"/>
</dbReference>
<keyword evidence="3" id="KW-0808">Transferase</keyword>
<dbReference type="SUPFAM" id="SSF53335">
    <property type="entry name" value="S-adenosyl-L-methionine-dependent methyltransferases"/>
    <property type="match status" value="1"/>
</dbReference>
<evidence type="ECO:0000256" key="1">
    <source>
        <dbReference type="ARBA" id="ARBA00011900"/>
    </source>
</evidence>
<evidence type="ECO:0000313" key="7">
    <source>
        <dbReference type="EMBL" id="HIS77363.1"/>
    </source>
</evidence>
<dbReference type="Gene3D" id="3.40.50.150">
    <property type="entry name" value="Vaccinia Virus protein VP39"/>
    <property type="match status" value="1"/>
</dbReference>
<evidence type="ECO:0000256" key="5">
    <source>
        <dbReference type="ARBA" id="ARBA00047942"/>
    </source>
</evidence>
<dbReference type="GO" id="GO:0032259">
    <property type="term" value="P:methylation"/>
    <property type="evidence" value="ECO:0007669"/>
    <property type="project" value="UniProtKB-KW"/>
</dbReference>
<evidence type="ECO:0000256" key="2">
    <source>
        <dbReference type="ARBA" id="ARBA00022603"/>
    </source>
</evidence>
<dbReference type="Pfam" id="PF07669">
    <property type="entry name" value="Eco57I"/>
    <property type="match status" value="1"/>
</dbReference>
<dbReference type="InterPro" id="IPR029063">
    <property type="entry name" value="SAM-dependent_MTases_sf"/>
</dbReference>
<protein>
    <recommendedName>
        <fullName evidence="1">site-specific DNA-methyltransferase (adenine-specific)</fullName>
        <ecNumber evidence="1">2.1.1.72</ecNumber>
    </recommendedName>
</protein>
<feature type="domain" description="Type II methyltransferase M.TaqI-like" evidence="6">
    <location>
        <begin position="334"/>
        <end position="513"/>
    </location>
</feature>
<accession>A0A9D1K1Q8</accession>
<dbReference type="InterPro" id="IPR047939">
    <property type="entry name" value="BREX_1_PglX"/>
</dbReference>
<dbReference type="GO" id="GO:0009007">
    <property type="term" value="F:site-specific DNA-methyltransferase (adenine-specific) activity"/>
    <property type="evidence" value="ECO:0007669"/>
    <property type="project" value="UniProtKB-EC"/>
</dbReference>
<dbReference type="EMBL" id="DVJP01000075">
    <property type="protein sequence ID" value="HIS77363.1"/>
    <property type="molecule type" value="Genomic_DNA"/>
</dbReference>
<name>A0A9D1K1Q8_9FIRM</name>
<gene>
    <name evidence="7" type="primary">pglX</name>
    <name evidence="7" type="ORF">IAB51_11255</name>
</gene>
<evidence type="ECO:0000259" key="6">
    <source>
        <dbReference type="Pfam" id="PF07669"/>
    </source>
</evidence>
<keyword evidence="4" id="KW-0949">S-adenosyl-L-methionine</keyword>
<proteinExistence type="predicted"/>
<reference evidence="7" key="1">
    <citation type="submission" date="2020-10" db="EMBL/GenBank/DDBJ databases">
        <authorList>
            <person name="Gilroy R."/>
        </authorList>
    </citation>
    <scope>NUCLEOTIDE SEQUENCE</scope>
    <source>
        <strain evidence="7">CHK199-13235</strain>
    </source>
</reference>
<comment type="catalytic activity">
    <reaction evidence="5">
        <text>a 2'-deoxyadenosine in DNA + S-adenosyl-L-methionine = an N(6)-methyl-2'-deoxyadenosine in DNA + S-adenosyl-L-homocysteine + H(+)</text>
        <dbReference type="Rhea" id="RHEA:15197"/>
        <dbReference type="Rhea" id="RHEA-COMP:12418"/>
        <dbReference type="Rhea" id="RHEA-COMP:12419"/>
        <dbReference type="ChEBI" id="CHEBI:15378"/>
        <dbReference type="ChEBI" id="CHEBI:57856"/>
        <dbReference type="ChEBI" id="CHEBI:59789"/>
        <dbReference type="ChEBI" id="CHEBI:90615"/>
        <dbReference type="ChEBI" id="CHEBI:90616"/>
        <dbReference type="EC" id="2.1.1.72"/>
    </reaction>
</comment>
<dbReference type="InterPro" id="IPR011639">
    <property type="entry name" value="MethylTrfase_TaqI-like_dom"/>
</dbReference>
<keyword evidence="2" id="KW-0489">Methyltransferase</keyword>
<dbReference type="NCBIfam" id="NF033452">
    <property type="entry name" value="BREX_1_MTaseX"/>
    <property type="match status" value="1"/>
</dbReference>
<reference evidence="7" key="2">
    <citation type="journal article" date="2021" name="PeerJ">
        <title>Extensive microbial diversity within the chicken gut microbiome revealed by metagenomics and culture.</title>
        <authorList>
            <person name="Gilroy R."/>
            <person name="Ravi A."/>
            <person name="Getino M."/>
            <person name="Pursley I."/>
            <person name="Horton D.L."/>
            <person name="Alikhan N.F."/>
            <person name="Baker D."/>
            <person name="Gharbi K."/>
            <person name="Hall N."/>
            <person name="Watson M."/>
            <person name="Adriaenssens E.M."/>
            <person name="Foster-Nyarko E."/>
            <person name="Jarju S."/>
            <person name="Secka A."/>
            <person name="Antonio M."/>
            <person name="Oren A."/>
            <person name="Chaudhuri R.R."/>
            <person name="La Ragione R."/>
            <person name="Hildebrand F."/>
            <person name="Pallen M.J."/>
        </authorList>
    </citation>
    <scope>NUCLEOTIDE SEQUENCE</scope>
    <source>
        <strain evidence="7">CHK199-13235</strain>
    </source>
</reference>
<evidence type="ECO:0000256" key="4">
    <source>
        <dbReference type="ARBA" id="ARBA00022691"/>
    </source>
</evidence>
<dbReference type="PANTHER" id="PTHR33841">
    <property type="entry name" value="DNA METHYLTRANSFERASE YEEA-RELATED"/>
    <property type="match status" value="1"/>
</dbReference>
<dbReference type="InterPro" id="IPR050953">
    <property type="entry name" value="N4_N6_ade-DNA_methylase"/>
</dbReference>
<sequence>MNKSAIQKFAIWARTELIAQVSQRAFQYGITAEDYGDANAATVNGQALTPSEQAQRRELVSEIQQKDYHQVMEEVAYTWFNRFIALRFMEVNNYLPSHIRVFSDSTGAFKPEILNDALHLELPGLDREKIADFIEKNQTEDLYRYLLLTQCNALNEAMPRMFERMGSYTELLLPNNILKADGILGRMVTDIPEEDWTDQVQIIGWLYQYYISERHEAVVDPLKGKIIQSKDVPAATQIFTTDWVVRYMVENSLGRYWIERHPESKLADKLQFFVKPKNGEITHINEPVKPQELTFFDPCMGSGHILVYAFEVLMEIYKECGYGERDAVAEILQNNLFGLDIDERCSQLAYFAVMMKARSYDRRFLSRGIEPQVYYPQKDADLVQFCSLLQVKDPGKKPREPEELTLFYQNYEVLLNDWNCRRLLSQKYAVVCTNPPYLNRYDAALKKFVTERYKDYSSDLFSVFIYRNFDFCKKGGYSALMTPNVWMFIKSYEKLRGYIIRNKWISGLVQMAKGAFFKEATVDICSFIFQNAQEKAPGLYFRLEDFKGDMEVQREKVLEAIENPDCGYFYEAKQSNFSKIPGSPVAYWVSKKFTENYTNKSVGDFGDVITGMTIGDNNRYLRLWYEININNAIFNAKSMNEIDLKKTYWIPYSKGGPRRNWYGNYEYLVNWSQKDNFNRSKTTLQHLYLHDGITWPFVTSGDFSARILPLGFLWDVAGSPCFFQNESIKLYVLGAMCSKAVNYILKVVNPTINVQAIDVSMLPLPDCGDAYKTKIINTVSTNCKLSQFDWDSFETSWDFKKHPLI</sequence>
<comment type="caution">
    <text evidence="7">The sequence shown here is derived from an EMBL/GenBank/DDBJ whole genome shotgun (WGS) entry which is preliminary data.</text>
</comment>
<evidence type="ECO:0000256" key="3">
    <source>
        <dbReference type="ARBA" id="ARBA00022679"/>
    </source>
</evidence>
<evidence type="ECO:0000313" key="8">
    <source>
        <dbReference type="Proteomes" id="UP000824002"/>
    </source>
</evidence>
<dbReference type="GO" id="GO:0006304">
    <property type="term" value="P:DNA modification"/>
    <property type="evidence" value="ECO:0007669"/>
    <property type="project" value="InterPro"/>
</dbReference>
<dbReference type="AlphaFoldDB" id="A0A9D1K1Q8"/>
<dbReference type="PRINTS" id="PR00507">
    <property type="entry name" value="N12N6MTFRASE"/>
</dbReference>